<dbReference type="SUPFAM" id="SSF52172">
    <property type="entry name" value="CheY-like"/>
    <property type="match status" value="1"/>
</dbReference>
<dbReference type="PANTHER" id="PTHR48111:SF4">
    <property type="entry name" value="DNA-BINDING DUAL TRANSCRIPTIONAL REGULATOR OMPR"/>
    <property type="match status" value="1"/>
</dbReference>
<proteinExistence type="predicted"/>
<dbReference type="GO" id="GO:0000976">
    <property type="term" value="F:transcription cis-regulatory region binding"/>
    <property type="evidence" value="ECO:0007669"/>
    <property type="project" value="TreeGrafter"/>
</dbReference>
<dbReference type="GO" id="GO:0000156">
    <property type="term" value="F:phosphorelay response regulator activity"/>
    <property type="evidence" value="ECO:0007669"/>
    <property type="project" value="TreeGrafter"/>
</dbReference>
<evidence type="ECO:0000259" key="6">
    <source>
        <dbReference type="PROSITE" id="PS50110"/>
    </source>
</evidence>
<evidence type="ECO:0000313" key="8">
    <source>
        <dbReference type="Proteomes" id="UP000717996"/>
    </source>
</evidence>
<dbReference type="InterPro" id="IPR039420">
    <property type="entry name" value="WalR-like"/>
</dbReference>
<organism evidence="7 8">
    <name type="scientific">Rhizopus oryzae</name>
    <name type="common">Mucormycosis agent</name>
    <name type="synonym">Rhizopus arrhizus var. delemar</name>
    <dbReference type="NCBI Taxonomy" id="64495"/>
    <lineage>
        <taxon>Eukaryota</taxon>
        <taxon>Fungi</taxon>
        <taxon>Fungi incertae sedis</taxon>
        <taxon>Mucoromycota</taxon>
        <taxon>Mucoromycotina</taxon>
        <taxon>Mucoromycetes</taxon>
        <taxon>Mucorales</taxon>
        <taxon>Mucorineae</taxon>
        <taxon>Rhizopodaceae</taxon>
        <taxon>Rhizopus</taxon>
    </lineage>
</organism>
<evidence type="ECO:0000313" key="7">
    <source>
        <dbReference type="EMBL" id="KAG1529147.1"/>
    </source>
</evidence>
<keyword evidence="2" id="KW-0805">Transcription regulation</keyword>
<sequence>MDHVDHVMIVDDDREIRALAGNFLKKNGLAVTLAADGRQMRSLLESLSVDLIVLDIMMPGDDGLVLCRELRSGKPRRIPLLLLTARSDDMDRVIGLEMGADDYLVKPFSVIELLARLQALVRREPAGTTRLS</sequence>
<evidence type="ECO:0000256" key="3">
    <source>
        <dbReference type="ARBA" id="ARBA00023125"/>
    </source>
</evidence>
<feature type="modified residue" description="4-aspartylphosphate" evidence="5">
    <location>
        <position position="55"/>
    </location>
</feature>
<evidence type="ECO:0000256" key="1">
    <source>
        <dbReference type="ARBA" id="ARBA00022553"/>
    </source>
</evidence>
<protein>
    <recommendedName>
        <fullName evidence="6">Response regulatory domain-containing protein</fullName>
    </recommendedName>
</protein>
<dbReference type="InterPro" id="IPR001789">
    <property type="entry name" value="Sig_transdc_resp-reg_receiver"/>
</dbReference>
<dbReference type="GO" id="GO:0005829">
    <property type="term" value="C:cytosol"/>
    <property type="evidence" value="ECO:0007669"/>
    <property type="project" value="TreeGrafter"/>
</dbReference>
<dbReference type="CDD" id="cd17574">
    <property type="entry name" value="REC_OmpR"/>
    <property type="match status" value="1"/>
</dbReference>
<name>A0A9P6XMW4_RHIOR</name>
<feature type="domain" description="Response regulatory" evidence="6">
    <location>
        <begin position="6"/>
        <end position="121"/>
    </location>
</feature>
<dbReference type="GO" id="GO:0032993">
    <property type="term" value="C:protein-DNA complex"/>
    <property type="evidence" value="ECO:0007669"/>
    <property type="project" value="TreeGrafter"/>
</dbReference>
<dbReference type="SMART" id="SM00448">
    <property type="entry name" value="REC"/>
    <property type="match status" value="1"/>
</dbReference>
<dbReference type="Pfam" id="PF00072">
    <property type="entry name" value="Response_reg"/>
    <property type="match status" value="1"/>
</dbReference>
<dbReference type="PROSITE" id="PS50110">
    <property type="entry name" value="RESPONSE_REGULATORY"/>
    <property type="match status" value="1"/>
</dbReference>
<dbReference type="EMBL" id="JAANIT010008645">
    <property type="protein sequence ID" value="KAG1529147.1"/>
    <property type="molecule type" value="Genomic_DNA"/>
</dbReference>
<gene>
    <name evidence="7" type="ORF">G6F51_014240</name>
</gene>
<dbReference type="InterPro" id="IPR011006">
    <property type="entry name" value="CheY-like_superfamily"/>
</dbReference>
<dbReference type="AlphaFoldDB" id="A0A9P6XMW4"/>
<keyword evidence="3" id="KW-0238">DNA-binding</keyword>
<evidence type="ECO:0000256" key="5">
    <source>
        <dbReference type="PROSITE-ProRule" id="PRU00169"/>
    </source>
</evidence>
<keyword evidence="1 5" id="KW-0597">Phosphoprotein</keyword>
<reference evidence="7" key="1">
    <citation type="journal article" date="2020" name="Microb. Genom.">
        <title>Genetic diversity of clinical and environmental Mucorales isolates obtained from an investigation of mucormycosis cases among solid organ transplant recipients.</title>
        <authorList>
            <person name="Nguyen M.H."/>
            <person name="Kaul D."/>
            <person name="Muto C."/>
            <person name="Cheng S.J."/>
            <person name="Richter R.A."/>
            <person name="Bruno V.M."/>
            <person name="Liu G."/>
            <person name="Beyhan S."/>
            <person name="Sundermann A.J."/>
            <person name="Mounaud S."/>
            <person name="Pasculle A.W."/>
            <person name="Nierman W.C."/>
            <person name="Driscoll E."/>
            <person name="Cumbie R."/>
            <person name="Clancy C.J."/>
            <person name="Dupont C.L."/>
        </authorList>
    </citation>
    <scope>NUCLEOTIDE SEQUENCE</scope>
    <source>
        <strain evidence="7">GL16</strain>
    </source>
</reference>
<comment type="caution">
    <text evidence="7">The sequence shown here is derived from an EMBL/GenBank/DDBJ whole genome shotgun (WGS) entry which is preliminary data.</text>
</comment>
<evidence type="ECO:0000256" key="4">
    <source>
        <dbReference type="ARBA" id="ARBA00023163"/>
    </source>
</evidence>
<evidence type="ECO:0000256" key="2">
    <source>
        <dbReference type="ARBA" id="ARBA00023015"/>
    </source>
</evidence>
<dbReference type="GO" id="GO:0006355">
    <property type="term" value="P:regulation of DNA-templated transcription"/>
    <property type="evidence" value="ECO:0007669"/>
    <property type="project" value="TreeGrafter"/>
</dbReference>
<accession>A0A9P6XMW4</accession>
<dbReference type="Gene3D" id="3.40.50.2300">
    <property type="match status" value="1"/>
</dbReference>
<dbReference type="PANTHER" id="PTHR48111">
    <property type="entry name" value="REGULATOR OF RPOS"/>
    <property type="match status" value="1"/>
</dbReference>
<dbReference type="Proteomes" id="UP000717996">
    <property type="component" value="Unassembled WGS sequence"/>
</dbReference>
<keyword evidence="4" id="KW-0804">Transcription</keyword>